<dbReference type="InterPro" id="IPR017441">
    <property type="entry name" value="Protein_kinase_ATP_BS"/>
</dbReference>
<organism evidence="12 13">
    <name type="scientific">Russula ochroleuca</name>
    <dbReference type="NCBI Taxonomy" id="152965"/>
    <lineage>
        <taxon>Eukaryota</taxon>
        <taxon>Fungi</taxon>
        <taxon>Dikarya</taxon>
        <taxon>Basidiomycota</taxon>
        <taxon>Agaricomycotina</taxon>
        <taxon>Agaricomycetes</taxon>
        <taxon>Russulales</taxon>
        <taxon>Russulaceae</taxon>
        <taxon>Russula</taxon>
    </lineage>
</organism>
<dbReference type="GO" id="GO:0007165">
    <property type="term" value="P:signal transduction"/>
    <property type="evidence" value="ECO:0007669"/>
    <property type="project" value="TreeGrafter"/>
</dbReference>
<sequence length="387" mass="42732">MPYPASVSQFLGRTIDNGALKIEAILGAGSFGVVYRAVDTKSGEYYAVKRVEKAHSDYYQTRESQLHARVSSYPNILTFHREIDAGRHAFFVYDLCAGDLHTVIKKLTFFRDDELIKRVFIQIIDALDFCHSRGVYHRDLKPENILVSSLSGDIEVFVADFGLATTNKMTASSCGTPCFMSPESLIPRHKPYSTVEGDVWALGCILAEMVANIRPWSLASPEDRDYNDYLVDRTILFDTLLISDAAYALLTKIFSPRPERRPSLAEIRAEVLAMDTFFPTDEKAAIYGWSERMEKKLQWKMAKCGIPSVSSRLSDETSSGSCYSCTSCTSASCNSSGSSSSAFESISLESGPPPVTPPAPAVEFVYSGKKAPSRLELGLRVVVPQTA</sequence>
<comment type="catalytic activity">
    <reaction evidence="8">
        <text>L-seryl-[protein] + ATP = O-phospho-L-seryl-[protein] + ADP + H(+)</text>
        <dbReference type="Rhea" id="RHEA:17989"/>
        <dbReference type="Rhea" id="RHEA-COMP:9863"/>
        <dbReference type="Rhea" id="RHEA-COMP:11604"/>
        <dbReference type="ChEBI" id="CHEBI:15378"/>
        <dbReference type="ChEBI" id="CHEBI:29999"/>
        <dbReference type="ChEBI" id="CHEBI:30616"/>
        <dbReference type="ChEBI" id="CHEBI:83421"/>
        <dbReference type="ChEBI" id="CHEBI:456216"/>
        <dbReference type="EC" id="2.7.11.1"/>
    </reaction>
</comment>
<evidence type="ECO:0000256" key="3">
    <source>
        <dbReference type="ARBA" id="ARBA00022679"/>
    </source>
</evidence>
<dbReference type="OrthoDB" id="541276at2759"/>
<dbReference type="PANTHER" id="PTHR43895">
    <property type="entry name" value="CALCIUM/CALMODULIN-DEPENDENT PROTEIN KINASE KINASE-RELATED"/>
    <property type="match status" value="1"/>
</dbReference>
<dbReference type="PROSITE" id="PS00108">
    <property type="entry name" value="PROTEIN_KINASE_ST"/>
    <property type="match status" value="1"/>
</dbReference>
<evidence type="ECO:0000256" key="10">
    <source>
        <dbReference type="RuleBase" id="RU000304"/>
    </source>
</evidence>
<dbReference type="GO" id="GO:0004674">
    <property type="term" value="F:protein serine/threonine kinase activity"/>
    <property type="evidence" value="ECO:0007669"/>
    <property type="project" value="UniProtKB-KW"/>
</dbReference>
<keyword evidence="4 9" id="KW-0547">Nucleotide-binding</keyword>
<proteinExistence type="inferred from homology"/>
<dbReference type="Gene3D" id="1.10.510.10">
    <property type="entry name" value="Transferase(Phosphotransferase) domain 1"/>
    <property type="match status" value="1"/>
</dbReference>
<dbReference type="Pfam" id="PF00069">
    <property type="entry name" value="Pkinase"/>
    <property type="match status" value="1"/>
</dbReference>
<dbReference type="PROSITE" id="PS00107">
    <property type="entry name" value="PROTEIN_KINASE_ATP"/>
    <property type="match status" value="1"/>
</dbReference>
<evidence type="ECO:0000256" key="4">
    <source>
        <dbReference type="ARBA" id="ARBA00022741"/>
    </source>
</evidence>
<dbReference type="PROSITE" id="PS50011">
    <property type="entry name" value="PROTEIN_KINASE_DOM"/>
    <property type="match status" value="1"/>
</dbReference>
<keyword evidence="2 10" id="KW-0723">Serine/threonine-protein kinase</keyword>
<protein>
    <recommendedName>
        <fullName evidence="1">non-specific serine/threonine protein kinase</fullName>
        <ecNumber evidence="1">2.7.11.1</ecNumber>
    </recommendedName>
</protein>
<keyword evidence="5 12" id="KW-0418">Kinase</keyword>
<evidence type="ECO:0000256" key="2">
    <source>
        <dbReference type="ARBA" id="ARBA00022527"/>
    </source>
</evidence>
<dbReference type="InterPro" id="IPR011009">
    <property type="entry name" value="Kinase-like_dom_sf"/>
</dbReference>
<dbReference type="PANTHER" id="PTHR43895:SF32">
    <property type="entry name" value="SERINE_THREONINE-PROTEIN KINASE CHK1"/>
    <property type="match status" value="1"/>
</dbReference>
<evidence type="ECO:0000313" key="12">
    <source>
        <dbReference type="EMBL" id="KAF8484049.1"/>
    </source>
</evidence>
<dbReference type="InterPro" id="IPR000719">
    <property type="entry name" value="Prot_kinase_dom"/>
</dbReference>
<evidence type="ECO:0000256" key="6">
    <source>
        <dbReference type="ARBA" id="ARBA00022840"/>
    </source>
</evidence>
<reference evidence="12" key="2">
    <citation type="journal article" date="2020" name="Nat. Commun.">
        <title>Large-scale genome sequencing of mycorrhizal fungi provides insights into the early evolution of symbiotic traits.</title>
        <authorList>
            <person name="Miyauchi S."/>
            <person name="Kiss E."/>
            <person name="Kuo A."/>
            <person name="Drula E."/>
            <person name="Kohler A."/>
            <person name="Sanchez-Garcia M."/>
            <person name="Morin E."/>
            <person name="Andreopoulos B."/>
            <person name="Barry K.W."/>
            <person name="Bonito G."/>
            <person name="Buee M."/>
            <person name="Carver A."/>
            <person name="Chen C."/>
            <person name="Cichocki N."/>
            <person name="Clum A."/>
            <person name="Culley D."/>
            <person name="Crous P.W."/>
            <person name="Fauchery L."/>
            <person name="Girlanda M."/>
            <person name="Hayes R.D."/>
            <person name="Keri Z."/>
            <person name="LaButti K."/>
            <person name="Lipzen A."/>
            <person name="Lombard V."/>
            <person name="Magnuson J."/>
            <person name="Maillard F."/>
            <person name="Murat C."/>
            <person name="Nolan M."/>
            <person name="Ohm R.A."/>
            <person name="Pangilinan J."/>
            <person name="Pereira M.F."/>
            <person name="Perotto S."/>
            <person name="Peter M."/>
            <person name="Pfister S."/>
            <person name="Riley R."/>
            <person name="Sitrit Y."/>
            <person name="Stielow J.B."/>
            <person name="Szollosi G."/>
            <person name="Zifcakova L."/>
            <person name="Stursova M."/>
            <person name="Spatafora J.W."/>
            <person name="Tedersoo L."/>
            <person name="Vaario L.M."/>
            <person name="Yamada A."/>
            <person name="Yan M."/>
            <person name="Wang P."/>
            <person name="Xu J."/>
            <person name="Bruns T."/>
            <person name="Baldrian P."/>
            <person name="Vilgalys R."/>
            <person name="Dunand C."/>
            <person name="Henrissat B."/>
            <person name="Grigoriev I.V."/>
            <person name="Hibbett D."/>
            <person name="Nagy L.G."/>
            <person name="Martin F.M."/>
        </authorList>
    </citation>
    <scope>NUCLEOTIDE SEQUENCE</scope>
    <source>
        <strain evidence="12">Prilba</strain>
    </source>
</reference>
<dbReference type="AlphaFoldDB" id="A0A9P5N1W2"/>
<accession>A0A9P5N1W2</accession>
<keyword evidence="6 9" id="KW-0067">ATP-binding</keyword>
<evidence type="ECO:0000256" key="8">
    <source>
        <dbReference type="ARBA" id="ARBA00048679"/>
    </source>
</evidence>
<evidence type="ECO:0000256" key="9">
    <source>
        <dbReference type="PROSITE-ProRule" id="PRU10141"/>
    </source>
</evidence>
<dbReference type="EMBL" id="WHVB01000004">
    <property type="protein sequence ID" value="KAF8484049.1"/>
    <property type="molecule type" value="Genomic_DNA"/>
</dbReference>
<evidence type="ECO:0000259" key="11">
    <source>
        <dbReference type="PROSITE" id="PS50011"/>
    </source>
</evidence>
<evidence type="ECO:0000256" key="7">
    <source>
        <dbReference type="ARBA" id="ARBA00047899"/>
    </source>
</evidence>
<keyword evidence="13" id="KW-1185">Reference proteome</keyword>
<evidence type="ECO:0000256" key="5">
    <source>
        <dbReference type="ARBA" id="ARBA00022777"/>
    </source>
</evidence>
<comment type="caution">
    <text evidence="12">The sequence shown here is derived from an EMBL/GenBank/DDBJ whole genome shotgun (WGS) entry which is preliminary data.</text>
</comment>
<evidence type="ECO:0000256" key="1">
    <source>
        <dbReference type="ARBA" id="ARBA00012513"/>
    </source>
</evidence>
<comment type="similarity">
    <text evidence="10">Belongs to the protein kinase superfamily.</text>
</comment>
<keyword evidence="3" id="KW-0808">Transferase</keyword>
<gene>
    <name evidence="12" type="ORF">DFH94DRAFT_726204</name>
</gene>
<name>A0A9P5N1W2_9AGAM</name>
<dbReference type="EC" id="2.7.11.1" evidence="1"/>
<feature type="binding site" evidence="9">
    <location>
        <position position="49"/>
    </location>
    <ligand>
        <name>ATP</name>
        <dbReference type="ChEBI" id="CHEBI:30616"/>
    </ligand>
</feature>
<evidence type="ECO:0000313" key="13">
    <source>
        <dbReference type="Proteomes" id="UP000759537"/>
    </source>
</evidence>
<dbReference type="SUPFAM" id="SSF56112">
    <property type="entry name" value="Protein kinase-like (PK-like)"/>
    <property type="match status" value="1"/>
</dbReference>
<reference evidence="12" key="1">
    <citation type="submission" date="2019-10" db="EMBL/GenBank/DDBJ databases">
        <authorList>
            <consortium name="DOE Joint Genome Institute"/>
            <person name="Kuo A."/>
            <person name="Miyauchi S."/>
            <person name="Kiss E."/>
            <person name="Drula E."/>
            <person name="Kohler A."/>
            <person name="Sanchez-Garcia M."/>
            <person name="Andreopoulos B."/>
            <person name="Barry K.W."/>
            <person name="Bonito G."/>
            <person name="Buee M."/>
            <person name="Carver A."/>
            <person name="Chen C."/>
            <person name="Cichocki N."/>
            <person name="Clum A."/>
            <person name="Culley D."/>
            <person name="Crous P.W."/>
            <person name="Fauchery L."/>
            <person name="Girlanda M."/>
            <person name="Hayes R."/>
            <person name="Keri Z."/>
            <person name="LaButti K."/>
            <person name="Lipzen A."/>
            <person name="Lombard V."/>
            <person name="Magnuson J."/>
            <person name="Maillard F."/>
            <person name="Morin E."/>
            <person name="Murat C."/>
            <person name="Nolan M."/>
            <person name="Ohm R."/>
            <person name="Pangilinan J."/>
            <person name="Pereira M."/>
            <person name="Perotto S."/>
            <person name="Peter M."/>
            <person name="Riley R."/>
            <person name="Sitrit Y."/>
            <person name="Stielow B."/>
            <person name="Szollosi G."/>
            <person name="Zifcakova L."/>
            <person name="Stursova M."/>
            <person name="Spatafora J.W."/>
            <person name="Tedersoo L."/>
            <person name="Vaario L.-M."/>
            <person name="Yamada A."/>
            <person name="Yan M."/>
            <person name="Wang P."/>
            <person name="Xu J."/>
            <person name="Bruns T."/>
            <person name="Baldrian P."/>
            <person name="Vilgalys R."/>
            <person name="Henrissat B."/>
            <person name="Grigoriev I.V."/>
            <person name="Hibbett D."/>
            <person name="Nagy L.G."/>
            <person name="Martin F.M."/>
        </authorList>
    </citation>
    <scope>NUCLEOTIDE SEQUENCE</scope>
    <source>
        <strain evidence="12">Prilba</strain>
    </source>
</reference>
<dbReference type="SMART" id="SM00220">
    <property type="entry name" value="S_TKc"/>
    <property type="match status" value="1"/>
</dbReference>
<comment type="catalytic activity">
    <reaction evidence="7">
        <text>L-threonyl-[protein] + ATP = O-phospho-L-threonyl-[protein] + ADP + H(+)</text>
        <dbReference type="Rhea" id="RHEA:46608"/>
        <dbReference type="Rhea" id="RHEA-COMP:11060"/>
        <dbReference type="Rhea" id="RHEA-COMP:11605"/>
        <dbReference type="ChEBI" id="CHEBI:15378"/>
        <dbReference type="ChEBI" id="CHEBI:30013"/>
        <dbReference type="ChEBI" id="CHEBI:30616"/>
        <dbReference type="ChEBI" id="CHEBI:61977"/>
        <dbReference type="ChEBI" id="CHEBI:456216"/>
        <dbReference type="EC" id="2.7.11.1"/>
    </reaction>
</comment>
<dbReference type="GO" id="GO:0005524">
    <property type="term" value="F:ATP binding"/>
    <property type="evidence" value="ECO:0007669"/>
    <property type="project" value="UniProtKB-UniRule"/>
</dbReference>
<feature type="domain" description="Protein kinase" evidence="11">
    <location>
        <begin position="20"/>
        <end position="278"/>
    </location>
</feature>
<dbReference type="InterPro" id="IPR008271">
    <property type="entry name" value="Ser/Thr_kinase_AS"/>
</dbReference>
<dbReference type="Proteomes" id="UP000759537">
    <property type="component" value="Unassembled WGS sequence"/>
</dbReference>